<dbReference type="InterPro" id="IPR044068">
    <property type="entry name" value="CB"/>
</dbReference>
<keyword evidence="3" id="KW-0233">DNA recombination</keyword>
<dbReference type="InterPro" id="IPR010998">
    <property type="entry name" value="Integrase_recombinase_N"/>
</dbReference>
<proteinExistence type="inferred from homology"/>
<keyword evidence="9" id="KW-1185">Reference proteome</keyword>
<evidence type="ECO:0000256" key="3">
    <source>
        <dbReference type="ARBA" id="ARBA00023172"/>
    </source>
</evidence>
<keyword evidence="2 4" id="KW-0238">DNA-binding</keyword>
<dbReference type="CDD" id="cd01189">
    <property type="entry name" value="INT_ICEBs1_C_like"/>
    <property type="match status" value="1"/>
</dbReference>
<dbReference type="PANTHER" id="PTHR30349:SF64">
    <property type="entry name" value="PROPHAGE INTEGRASE INTD-RELATED"/>
    <property type="match status" value="1"/>
</dbReference>
<dbReference type="Pfam" id="PF00589">
    <property type="entry name" value="Phage_integrase"/>
    <property type="match status" value="1"/>
</dbReference>
<dbReference type="Proteomes" id="UP001596540">
    <property type="component" value="Unassembled WGS sequence"/>
</dbReference>
<evidence type="ECO:0000313" key="9">
    <source>
        <dbReference type="Proteomes" id="UP001596540"/>
    </source>
</evidence>
<evidence type="ECO:0000259" key="6">
    <source>
        <dbReference type="PROSITE" id="PS51898"/>
    </source>
</evidence>
<feature type="domain" description="Core-binding (CB)" evidence="7">
    <location>
        <begin position="58"/>
        <end position="147"/>
    </location>
</feature>
<comment type="similarity">
    <text evidence="1">Belongs to the 'phage' integrase family.</text>
</comment>
<feature type="compositionally biased region" description="Basic and acidic residues" evidence="5">
    <location>
        <begin position="391"/>
        <end position="402"/>
    </location>
</feature>
<dbReference type="EMBL" id="JBHTBH010000001">
    <property type="protein sequence ID" value="MFC7326280.1"/>
    <property type="molecule type" value="Genomic_DNA"/>
</dbReference>
<dbReference type="InterPro" id="IPR013762">
    <property type="entry name" value="Integrase-like_cat_sf"/>
</dbReference>
<evidence type="ECO:0000259" key="7">
    <source>
        <dbReference type="PROSITE" id="PS51900"/>
    </source>
</evidence>
<dbReference type="PANTHER" id="PTHR30349">
    <property type="entry name" value="PHAGE INTEGRASE-RELATED"/>
    <property type="match status" value="1"/>
</dbReference>
<evidence type="ECO:0000256" key="2">
    <source>
        <dbReference type="ARBA" id="ARBA00023125"/>
    </source>
</evidence>
<organism evidence="8 9">
    <name type="scientific">Marinactinospora rubrisoli</name>
    <dbReference type="NCBI Taxonomy" id="2715399"/>
    <lineage>
        <taxon>Bacteria</taxon>
        <taxon>Bacillati</taxon>
        <taxon>Actinomycetota</taxon>
        <taxon>Actinomycetes</taxon>
        <taxon>Streptosporangiales</taxon>
        <taxon>Nocardiopsidaceae</taxon>
        <taxon>Marinactinospora</taxon>
    </lineage>
</organism>
<dbReference type="InterPro" id="IPR011010">
    <property type="entry name" value="DNA_brk_join_enz"/>
</dbReference>
<dbReference type="SUPFAM" id="SSF56349">
    <property type="entry name" value="DNA breaking-rejoining enzymes"/>
    <property type="match status" value="1"/>
</dbReference>
<evidence type="ECO:0000256" key="4">
    <source>
        <dbReference type="PROSITE-ProRule" id="PRU01248"/>
    </source>
</evidence>
<accession>A0ABW2KBC7</accession>
<evidence type="ECO:0000256" key="1">
    <source>
        <dbReference type="ARBA" id="ARBA00008857"/>
    </source>
</evidence>
<dbReference type="PROSITE" id="PS51898">
    <property type="entry name" value="TYR_RECOMBINASE"/>
    <property type="match status" value="1"/>
</dbReference>
<feature type="region of interest" description="Disordered" evidence="5">
    <location>
        <begin position="390"/>
        <end position="410"/>
    </location>
</feature>
<evidence type="ECO:0000256" key="5">
    <source>
        <dbReference type="SAM" id="MobiDB-lite"/>
    </source>
</evidence>
<name>A0ABW2KBC7_9ACTN</name>
<dbReference type="InterPro" id="IPR050090">
    <property type="entry name" value="Tyrosine_recombinase_XerCD"/>
</dbReference>
<feature type="domain" description="Tyr recombinase" evidence="6">
    <location>
        <begin position="171"/>
        <end position="381"/>
    </location>
</feature>
<dbReference type="InterPro" id="IPR002104">
    <property type="entry name" value="Integrase_catalytic"/>
</dbReference>
<protein>
    <submittedName>
        <fullName evidence="8">Tyrosine-type recombinase/integrase</fullName>
    </submittedName>
</protein>
<dbReference type="Gene3D" id="1.10.150.130">
    <property type="match status" value="1"/>
</dbReference>
<dbReference type="PROSITE" id="PS51900">
    <property type="entry name" value="CB"/>
    <property type="match status" value="1"/>
</dbReference>
<dbReference type="Gene3D" id="1.10.443.10">
    <property type="entry name" value="Intergrase catalytic core"/>
    <property type="match status" value="1"/>
</dbReference>
<sequence length="410" mass="46075">MRFGIRFVATLPDGTTKRVLRRRDENDRPWTTRSAAQKALREALTKVDRGDYVDPSKVLVGAYLDEWAKGLRLGASTVSGYEKNIRLHIRPALGALPLASVTGARISAFYRELESSGRKDHRPGEGLSARSVRQIHTILHKAFGVAVRDGLLIRNPADRADPPTTKEARAPEMRPWNHAQLRTFLGWSKENSDHHAAWFVLAMTGVRRGELLALRWRDVDFDARTMAVRRSATLVKTKGRGETLNEGPTKTSKARVIDLDDDTVTLLKAHRRERAALALQHGRDEALVFADHEGDHLHPERFSRTFKATVKRCRKKLARIGQADLPPDIRLHDLRHTHATVLLSLGTHPKIVSERLGHSSISITLDTYSHVLPTIQREAVERLAMMMTSGRKTEARRIREGSGGHSEPIQ</sequence>
<comment type="caution">
    <text evidence="8">The sequence shown here is derived from an EMBL/GenBank/DDBJ whole genome shotgun (WGS) entry which is preliminary data.</text>
</comment>
<reference evidence="9" key="1">
    <citation type="journal article" date="2019" name="Int. J. Syst. Evol. Microbiol.">
        <title>The Global Catalogue of Microorganisms (GCM) 10K type strain sequencing project: providing services to taxonomists for standard genome sequencing and annotation.</title>
        <authorList>
            <consortium name="The Broad Institute Genomics Platform"/>
            <consortium name="The Broad Institute Genome Sequencing Center for Infectious Disease"/>
            <person name="Wu L."/>
            <person name="Ma J."/>
        </authorList>
    </citation>
    <scope>NUCLEOTIDE SEQUENCE [LARGE SCALE GENOMIC DNA]</scope>
    <source>
        <strain evidence="9">CGMCC 4.7382</strain>
    </source>
</reference>
<evidence type="ECO:0000313" key="8">
    <source>
        <dbReference type="EMBL" id="MFC7326280.1"/>
    </source>
</evidence>
<gene>
    <name evidence="8" type="ORF">ACFQRF_00885</name>
</gene>
<dbReference type="RefSeq" id="WP_379868053.1">
    <property type="nucleotide sequence ID" value="NZ_JBHTBH010000001.1"/>
</dbReference>